<evidence type="ECO:0000256" key="7">
    <source>
        <dbReference type="PIRSR" id="PIRSR600556-1"/>
    </source>
</evidence>
<dbReference type="KEGG" id="mass:CR152_25170"/>
<keyword evidence="3" id="KW-0136">Cellulose degradation</keyword>
<dbReference type="GO" id="GO:0008810">
    <property type="term" value="F:cellulase activity"/>
    <property type="evidence" value="ECO:0007669"/>
    <property type="project" value="InterPro"/>
</dbReference>
<organism evidence="9 10">
    <name type="scientific">Massilia violaceinigra</name>
    <dbReference type="NCBI Taxonomy" id="2045208"/>
    <lineage>
        <taxon>Bacteria</taxon>
        <taxon>Pseudomonadati</taxon>
        <taxon>Pseudomonadota</taxon>
        <taxon>Betaproteobacteria</taxon>
        <taxon>Burkholderiales</taxon>
        <taxon>Oxalobacteraceae</taxon>
        <taxon>Telluria group</taxon>
        <taxon>Massilia</taxon>
    </lineage>
</organism>
<dbReference type="SMART" id="SM00637">
    <property type="entry name" value="CBD_II"/>
    <property type="match status" value="1"/>
</dbReference>
<dbReference type="Proteomes" id="UP000229897">
    <property type="component" value="Chromosome"/>
</dbReference>
<evidence type="ECO:0000259" key="8">
    <source>
        <dbReference type="PROSITE" id="PS51173"/>
    </source>
</evidence>
<dbReference type="InterPro" id="IPR001919">
    <property type="entry name" value="CBD2"/>
</dbReference>
<dbReference type="GO" id="GO:0030245">
    <property type="term" value="P:cellulose catabolic process"/>
    <property type="evidence" value="ECO:0007669"/>
    <property type="project" value="UniProtKB-KW"/>
</dbReference>
<dbReference type="PROSITE" id="PS51173">
    <property type="entry name" value="CBM2"/>
    <property type="match status" value="1"/>
</dbReference>
<dbReference type="OrthoDB" id="33861at2"/>
<name>A0A2D2DR63_9BURK</name>
<feature type="domain" description="CBM2" evidence="8">
    <location>
        <begin position="916"/>
        <end position="1026"/>
    </location>
</feature>
<accession>A0A2D2DR63</accession>
<keyword evidence="5" id="KW-0326">Glycosidase</keyword>
<dbReference type="InterPro" id="IPR027390">
    <property type="entry name" value="Endoglucanase_F_dom3"/>
</dbReference>
<dbReference type="Gene3D" id="2.170.160.10">
    <property type="entry name" value="Endo-1,4-beta-glucanase f. Domain 2"/>
    <property type="match status" value="1"/>
</dbReference>
<dbReference type="SUPFAM" id="SSF49384">
    <property type="entry name" value="Carbohydrate-binding domain"/>
    <property type="match status" value="1"/>
</dbReference>
<dbReference type="Gene3D" id="2.60.40.290">
    <property type="match status" value="1"/>
</dbReference>
<reference evidence="9" key="1">
    <citation type="submission" date="2017-10" db="EMBL/GenBank/DDBJ databases">
        <title>Massilia psychrophilum sp. nov., a novel purple-pigmented bacterium isolated from Tianshan glacier, Xinjiang Municipality, China.</title>
        <authorList>
            <person name="Wang H."/>
        </authorList>
    </citation>
    <scope>NUCLEOTIDE SEQUENCE [LARGE SCALE GENOMIC DNA]</scope>
    <source>
        <strain evidence="9">B2</strain>
    </source>
</reference>
<evidence type="ECO:0000256" key="5">
    <source>
        <dbReference type="ARBA" id="ARBA00023295"/>
    </source>
</evidence>
<evidence type="ECO:0000256" key="6">
    <source>
        <dbReference type="ARBA" id="ARBA00023326"/>
    </source>
</evidence>
<dbReference type="Pfam" id="PF00553">
    <property type="entry name" value="CBM_2"/>
    <property type="match status" value="1"/>
</dbReference>
<dbReference type="InterPro" id="IPR008965">
    <property type="entry name" value="CBM2/CBM3_carb-bd_dom_sf"/>
</dbReference>
<evidence type="ECO:0000256" key="3">
    <source>
        <dbReference type="ARBA" id="ARBA00023001"/>
    </source>
</evidence>
<dbReference type="InterPro" id="IPR008928">
    <property type="entry name" value="6-hairpin_glycosidase_sf"/>
</dbReference>
<dbReference type="Gene3D" id="4.10.870.10">
    <property type="entry name" value="Endo-1,4-beta-glucanase f. Domain 3"/>
    <property type="match status" value="1"/>
</dbReference>
<keyword evidence="10" id="KW-1185">Reference proteome</keyword>
<dbReference type="InterPro" id="IPR000556">
    <property type="entry name" value="Glyco_hydro_48F"/>
</dbReference>
<gene>
    <name evidence="9" type="ORF">CR152_25170</name>
</gene>
<dbReference type="PRINTS" id="PR00844">
    <property type="entry name" value="GLHYDRLASE48"/>
</dbReference>
<dbReference type="SUPFAM" id="SSF48208">
    <property type="entry name" value="Six-hairpin glycosidases"/>
    <property type="match status" value="1"/>
</dbReference>
<sequence length="1028" mass="109881">MNSMSQIKLNAVTDALRNSGSGRRLARSAMRGLLALSVTAATVAAISVPMMATAHAAADAEYTQRFLTQYKKIKDPANGYFSKEGVPYHSIETLMVEAPDHGHETTSEAYSYWLWMEAQYGRATGDWGPLNAAWANMEKYIIPSQSDQPTNNFYNPGKPATYAAEYDLPKSYPAPLNGGVPVGQDPIANELKTAYGTSNIYGMHWLLDVDNWYGYGKCGDGTTRPSYINTFQRGSQESVWETVPHPSCETFKWGKNGGGEGFLGLFIGDNNRAKQFRYTNAPDADARAVQAVYWASVWAKQQGKSAQVADLVTKAAKMGDFLRYAMFDKYFKKIGNCTNANSCPGGNGQPNAQGERDNQHYLMSWYYAWGGATDTNAGWAWRIGSSHNHFGYQNPLAAWALSTQAEFKPLSPSAAGDWGKSLTRQMEFYRWLQSADGAIAGGATNSWGGDYLTPPAGTATFHGMFYDEKPVYHDPASNTWFGFQAWSMQRVAEYYYASGDARAKTVLDKWVAWASANTVLKADGTYTIPNTLAWSGQPDTWNAATPGANANLRVKIVDSTNDVGIAAAFARTLIYYGAKANNQPAKTLAKQLLDRMWAKHQDSVGLVVDETRADYKRFTQPYDPATGSGVYIPQGWTGTNAQGAVIDSSATFLSIRPKYKDDPQWPKLKAYLDGGPAPTWRYHRFWAQADIANALADYANIVGGSDSPSIVTSTSALSVPEGGSNSVRISLSKAPAANVTVAIAKAAGGDVDLNTPQTSLLFTPANYNVLQAVSINAAPDADALNGSANYTFTAPGYLSATTVATESDRDVVIPVSLVVTGAPLSVPEGASRTFQVRLGAAPKANVTVSVARLTGDTDLSVAGGATLTFTPANWNVTQPVTVAAAVDADSLNGSATFAVTAPTAAAVNAVATEADKDVQTGGCAVDFDTTNDWGAGQVPRVTLRNTGTAPITGWALNWTASNDVTLTNSWGATVTQSGRAFNVTPTAWNGTIAAGGNVEFGMQLSYSGAKVLPTGLSWAGRSCTIAVK</sequence>
<evidence type="ECO:0000313" key="9">
    <source>
        <dbReference type="EMBL" id="ATQ77423.1"/>
    </source>
</evidence>
<keyword evidence="4" id="KW-0119">Carbohydrate metabolism</keyword>
<dbReference type="AlphaFoldDB" id="A0A2D2DR63"/>
<feature type="active site" description="Nucleophile" evidence="7">
    <location>
        <position position="283"/>
    </location>
</feature>
<dbReference type="GO" id="GO:0030247">
    <property type="term" value="F:polysaccharide binding"/>
    <property type="evidence" value="ECO:0007669"/>
    <property type="project" value="UniProtKB-UniRule"/>
</dbReference>
<keyword evidence="2" id="KW-0378">Hydrolase</keyword>
<dbReference type="InterPro" id="IPR023309">
    <property type="entry name" value="Endo-1-4-beta-glucanase_dom2"/>
</dbReference>
<feature type="active site" description="Proton donor" evidence="7">
    <location>
        <position position="108"/>
    </location>
</feature>
<proteinExistence type="predicted"/>
<evidence type="ECO:0000256" key="2">
    <source>
        <dbReference type="ARBA" id="ARBA00022801"/>
    </source>
</evidence>
<keyword evidence="1" id="KW-0732">Signal</keyword>
<dbReference type="EMBL" id="CP024608">
    <property type="protein sequence ID" value="ATQ77423.1"/>
    <property type="molecule type" value="Genomic_DNA"/>
</dbReference>
<dbReference type="InterPro" id="IPR012341">
    <property type="entry name" value="6hp_glycosidase-like_sf"/>
</dbReference>
<keyword evidence="6" id="KW-0624">Polysaccharide degradation</keyword>
<protein>
    <submittedName>
        <fullName evidence="9">Exoglucanase</fullName>
    </submittedName>
</protein>
<dbReference type="InterPro" id="IPR012291">
    <property type="entry name" value="CBM2_carb-bd_dom_sf"/>
</dbReference>
<evidence type="ECO:0000313" key="10">
    <source>
        <dbReference type="Proteomes" id="UP000229897"/>
    </source>
</evidence>
<evidence type="ECO:0000256" key="4">
    <source>
        <dbReference type="ARBA" id="ARBA00023277"/>
    </source>
</evidence>
<dbReference type="Pfam" id="PF02011">
    <property type="entry name" value="Glyco_hydro_48"/>
    <property type="match status" value="1"/>
</dbReference>
<dbReference type="Gene3D" id="1.50.10.10">
    <property type="match status" value="1"/>
</dbReference>
<evidence type="ECO:0000256" key="1">
    <source>
        <dbReference type="ARBA" id="ARBA00022729"/>
    </source>
</evidence>